<dbReference type="GO" id="GO:0046686">
    <property type="term" value="P:response to cadmium ion"/>
    <property type="evidence" value="ECO:0007669"/>
    <property type="project" value="TreeGrafter"/>
</dbReference>
<dbReference type="InterPro" id="IPR052543">
    <property type="entry name" value="HTH_Metal-responsive_Reg"/>
</dbReference>
<dbReference type="InterPro" id="IPR036388">
    <property type="entry name" value="WH-like_DNA-bd_sf"/>
</dbReference>
<dbReference type="Pfam" id="PF12840">
    <property type="entry name" value="HTH_20"/>
    <property type="match status" value="1"/>
</dbReference>
<evidence type="ECO:0000259" key="1">
    <source>
        <dbReference type="PROSITE" id="PS50987"/>
    </source>
</evidence>
<evidence type="ECO:0000313" key="3">
    <source>
        <dbReference type="Proteomes" id="UP000278222"/>
    </source>
</evidence>
<dbReference type="EMBL" id="RJKX01000015">
    <property type="protein sequence ID" value="ROP84290.1"/>
    <property type="molecule type" value="Genomic_DNA"/>
</dbReference>
<comment type="caution">
    <text evidence="2">The sequence shown here is derived from an EMBL/GenBank/DDBJ whole genome shotgun (WGS) entry which is preliminary data.</text>
</comment>
<keyword evidence="3" id="KW-1185">Reference proteome</keyword>
<dbReference type="SUPFAM" id="SSF46785">
    <property type="entry name" value="Winged helix' DNA-binding domain"/>
    <property type="match status" value="1"/>
</dbReference>
<dbReference type="Gene3D" id="1.10.10.10">
    <property type="entry name" value="Winged helix-like DNA-binding domain superfamily/Winged helix DNA-binding domain"/>
    <property type="match status" value="1"/>
</dbReference>
<dbReference type="RefSeq" id="WP_123692107.1">
    <property type="nucleotide sequence ID" value="NZ_AP019700.1"/>
</dbReference>
<dbReference type="GO" id="GO:0010288">
    <property type="term" value="P:response to lead ion"/>
    <property type="evidence" value="ECO:0007669"/>
    <property type="project" value="TreeGrafter"/>
</dbReference>
<dbReference type="GO" id="GO:0032791">
    <property type="term" value="F:lead ion binding"/>
    <property type="evidence" value="ECO:0007669"/>
    <property type="project" value="TreeGrafter"/>
</dbReference>
<gene>
    <name evidence="2" type="ORF">EDC65_3640</name>
</gene>
<dbReference type="SMART" id="SM00418">
    <property type="entry name" value="HTH_ARSR"/>
    <property type="match status" value="1"/>
</dbReference>
<organism evidence="2 3">
    <name type="scientific">Stella humosa</name>
    <dbReference type="NCBI Taxonomy" id="94"/>
    <lineage>
        <taxon>Bacteria</taxon>
        <taxon>Pseudomonadati</taxon>
        <taxon>Pseudomonadota</taxon>
        <taxon>Alphaproteobacteria</taxon>
        <taxon>Rhodospirillales</taxon>
        <taxon>Stellaceae</taxon>
        <taxon>Stella</taxon>
    </lineage>
</organism>
<dbReference type="GO" id="GO:0003677">
    <property type="term" value="F:DNA binding"/>
    <property type="evidence" value="ECO:0007669"/>
    <property type="project" value="UniProtKB-KW"/>
</dbReference>
<dbReference type="PRINTS" id="PR00778">
    <property type="entry name" value="HTHARSR"/>
</dbReference>
<dbReference type="GO" id="GO:0097063">
    <property type="term" value="F:cadmium ion sensor activity"/>
    <property type="evidence" value="ECO:0007669"/>
    <property type="project" value="TreeGrafter"/>
</dbReference>
<dbReference type="GO" id="GO:0003700">
    <property type="term" value="F:DNA-binding transcription factor activity"/>
    <property type="evidence" value="ECO:0007669"/>
    <property type="project" value="InterPro"/>
</dbReference>
<dbReference type="PANTHER" id="PTHR39168:SF1">
    <property type="entry name" value="TRANSCRIPTIONAL REGULATORY PROTEIN"/>
    <property type="match status" value="1"/>
</dbReference>
<sequence length="232" mass="24327">MKVGPDIAVVGALLGDPARANMMTALAGGVALTAGELAREAGVTAQTASSHLARLTAGGLVTVRKQGRHSYFSLSGDDVARVLEGLMGLAQRTGHRRTRPGPAEPALREARVCYDHLAGDLGVALLEGLIARGRIAREGDGIALTPEGAGFLSGFGIDLTALSRSRRPLCRSCLDWSVRRSHLAGALGAAILSQLFALGWARRVPESRLVEFSASGRAQFHQTFALSPPTQE</sequence>
<keyword evidence="2" id="KW-0238">DNA-binding</keyword>
<protein>
    <submittedName>
        <fullName evidence="2">DNA-binding transcriptional ArsR family regulator</fullName>
    </submittedName>
</protein>
<dbReference type="InterPro" id="IPR001845">
    <property type="entry name" value="HTH_ArsR_DNA-bd_dom"/>
</dbReference>
<dbReference type="AlphaFoldDB" id="A0A3N1L034"/>
<proteinExistence type="predicted"/>
<feature type="domain" description="HTH arsR-type" evidence="1">
    <location>
        <begin position="1"/>
        <end position="94"/>
    </location>
</feature>
<dbReference type="PANTHER" id="PTHR39168">
    <property type="entry name" value="TRANSCRIPTIONAL REGULATOR-RELATED"/>
    <property type="match status" value="1"/>
</dbReference>
<dbReference type="InterPro" id="IPR011991">
    <property type="entry name" value="ArsR-like_HTH"/>
</dbReference>
<dbReference type="Proteomes" id="UP000278222">
    <property type="component" value="Unassembled WGS sequence"/>
</dbReference>
<dbReference type="CDD" id="cd00090">
    <property type="entry name" value="HTH_ARSR"/>
    <property type="match status" value="1"/>
</dbReference>
<dbReference type="OrthoDB" id="9797716at2"/>
<dbReference type="PROSITE" id="PS50987">
    <property type="entry name" value="HTH_ARSR_2"/>
    <property type="match status" value="1"/>
</dbReference>
<accession>A0A3N1L034</accession>
<dbReference type="InterPro" id="IPR036390">
    <property type="entry name" value="WH_DNA-bd_sf"/>
</dbReference>
<name>A0A3N1L034_9PROT</name>
<evidence type="ECO:0000313" key="2">
    <source>
        <dbReference type="EMBL" id="ROP84290.1"/>
    </source>
</evidence>
<reference evidence="2 3" key="1">
    <citation type="submission" date="2018-11" db="EMBL/GenBank/DDBJ databases">
        <title>Genomic Encyclopedia of Type Strains, Phase IV (KMG-IV): sequencing the most valuable type-strain genomes for metagenomic binning, comparative biology and taxonomic classification.</title>
        <authorList>
            <person name="Goeker M."/>
        </authorList>
    </citation>
    <scope>NUCLEOTIDE SEQUENCE [LARGE SCALE GENOMIC DNA]</scope>
    <source>
        <strain evidence="2 3">DSM 5900</strain>
    </source>
</reference>